<dbReference type="Gene3D" id="1.10.10.10">
    <property type="entry name" value="Winged helix-like DNA-binding domain superfamily/Winged helix DNA-binding domain"/>
    <property type="match status" value="1"/>
</dbReference>
<evidence type="ECO:0000313" key="2">
    <source>
        <dbReference type="Proteomes" id="UP000000557"/>
    </source>
</evidence>
<organism evidence="1 2">
    <name type="scientific">Gloeobacter violaceus (strain ATCC 29082 / PCC 7421)</name>
    <dbReference type="NCBI Taxonomy" id="251221"/>
    <lineage>
        <taxon>Bacteria</taxon>
        <taxon>Bacillati</taxon>
        <taxon>Cyanobacteriota</taxon>
        <taxon>Cyanophyceae</taxon>
        <taxon>Gloeobacterales</taxon>
        <taxon>Gloeobacteraceae</taxon>
        <taxon>Gloeobacter</taxon>
    </lineage>
</organism>
<dbReference type="AlphaFoldDB" id="Q7NEI7"/>
<dbReference type="EnsemblBacteria" id="BAC91833">
    <property type="protein sequence ID" value="BAC91833"/>
    <property type="gene ID" value="BAC91833"/>
</dbReference>
<dbReference type="OrthoDB" id="516525at2"/>
<reference evidence="1 2" key="2">
    <citation type="journal article" date="2003" name="DNA Res.">
        <title>Complete genome structure of Gloeobacter violaceus PCC 7421, a cyanobacterium that lacks thylakoids (supplement).</title>
        <authorList>
            <person name="Nakamura Y."/>
            <person name="Kaneko T."/>
            <person name="Sato S."/>
            <person name="Mimuro M."/>
            <person name="Miyashita H."/>
            <person name="Tsuchiya T."/>
            <person name="Sasamoto S."/>
            <person name="Watanabe A."/>
            <person name="Kawashima K."/>
            <person name="Kishida Y."/>
            <person name="Kiyokawa C."/>
            <person name="Kohara M."/>
            <person name="Matsumoto M."/>
            <person name="Matsuno A."/>
            <person name="Nakazaki N."/>
            <person name="Shimpo S."/>
            <person name="Takeuchi C."/>
            <person name="Yamada M."/>
            <person name="Tabata S."/>
        </authorList>
    </citation>
    <scope>NUCLEOTIDE SEQUENCE [LARGE SCALE GENOMIC DNA]</scope>
    <source>
        <strain evidence="2">ATCC 29082 / PCC 7421</strain>
    </source>
</reference>
<dbReference type="Proteomes" id="UP000000557">
    <property type="component" value="Chromosome"/>
</dbReference>
<sequence length="171" mass="18723">MSPNVSPSCHPPSSIHVRQKAIALLAGGATMADVARQIGVAERTLQRWMKRPDFAAEVEHSRTTQTRAVAKVTAEDLGRQYAALLPLALSTIHELMTDARTKPEVRLRAAVQTLTLAGLALRQAVEPATAPSYVAVLPEEDDRDWSDPNKPKFMTKERRDAVMEAAFLDLG</sequence>
<dbReference type="KEGG" id="gvi:glr3892"/>
<dbReference type="STRING" id="251221.gene:10761409"/>
<dbReference type="InterPro" id="IPR009057">
    <property type="entry name" value="Homeodomain-like_sf"/>
</dbReference>
<dbReference type="InParanoid" id="Q7NEI7"/>
<dbReference type="SUPFAM" id="SSF46689">
    <property type="entry name" value="Homeodomain-like"/>
    <property type="match status" value="1"/>
</dbReference>
<accession>Q7NEI7</accession>
<proteinExistence type="predicted"/>
<reference evidence="1 2" key="1">
    <citation type="journal article" date="2003" name="DNA Res.">
        <title>Complete genome structure of Gloeobacter violaceus PCC 7421, a cyanobacterium that lacks thylakoids.</title>
        <authorList>
            <person name="Nakamura Y."/>
            <person name="Kaneko T."/>
            <person name="Sato S."/>
            <person name="Mimuro M."/>
            <person name="Miyashita H."/>
            <person name="Tsuchiya T."/>
            <person name="Sasamoto S."/>
            <person name="Watanabe A."/>
            <person name="Kawashima K."/>
            <person name="Kishida Y."/>
            <person name="Kiyokawa C."/>
            <person name="Kohara M."/>
            <person name="Matsumoto M."/>
            <person name="Matsuno A."/>
            <person name="Nakazaki N."/>
            <person name="Shimpo S."/>
            <person name="Takeuchi C."/>
            <person name="Yamada M."/>
            <person name="Tabata S."/>
        </authorList>
    </citation>
    <scope>NUCLEOTIDE SEQUENCE [LARGE SCALE GENOMIC DNA]</scope>
    <source>
        <strain evidence="2">ATCC 29082 / PCC 7421</strain>
    </source>
</reference>
<keyword evidence="2" id="KW-1185">Reference proteome</keyword>
<dbReference type="HOGENOM" id="CLU_1560766_0_0_3"/>
<evidence type="ECO:0000313" key="1">
    <source>
        <dbReference type="EMBL" id="BAC91833.1"/>
    </source>
</evidence>
<name>Q7NEI7_GLOVI</name>
<dbReference type="EMBL" id="BA000045">
    <property type="protein sequence ID" value="BAC91833.1"/>
    <property type="molecule type" value="Genomic_DNA"/>
</dbReference>
<dbReference type="InterPro" id="IPR036388">
    <property type="entry name" value="WH-like_DNA-bd_sf"/>
</dbReference>
<dbReference type="Pfam" id="PF13384">
    <property type="entry name" value="HTH_23"/>
    <property type="match status" value="1"/>
</dbReference>
<protein>
    <submittedName>
        <fullName evidence="1">Glr3892 protein</fullName>
    </submittedName>
</protein>
<gene>
    <name evidence="1" type="ordered locus">glr3892</name>
</gene>